<evidence type="ECO:0000256" key="1">
    <source>
        <dbReference type="SAM" id="MobiDB-lite"/>
    </source>
</evidence>
<dbReference type="InterPro" id="IPR000160">
    <property type="entry name" value="GGDEF_dom"/>
</dbReference>
<reference evidence="6" key="1">
    <citation type="submission" date="2017-05" db="EMBL/GenBank/DDBJ databases">
        <title>Physiological properties and genetic analysis related to exopolysaccharide production of fresh-water unicellular cyanobacterium Aphanothece sacrum, Suizenji Nori, that has been cultured as a food source in Japan.</title>
        <authorList>
            <person name="Kanesaki Y."/>
            <person name="Yoshikawa S."/>
            <person name="Ohki K."/>
        </authorList>
    </citation>
    <scope>NUCLEOTIDE SEQUENCE [LARGE SCALE GENOMIC DNA]</scope>
    <source>
        <strain evidence="6">FPU1</strain>
    </source>
</reference>
<gene>
    <name evidence="5" type="ORF">AsFPU1_3144</name>
</gene>
<dbReference type="Gene3D" id="3.30.70.270">
    <property type="match status" value="1"/>
</dbReference>
<dbReference type="SUPFAM" id="SSF141868">
    <property type="entry name" value="EAL domain-like"/>
    <property type="match status" value="1"/>
</dbReference>
<evidence type="ECO:0000313" key="5">
    <source>
        <dbReference type="EMBL" id="GBF81724.1"/>
    </source>
</evidence>
<protein>
    <submittedName>
        <fullName evidence="5">Diguanylate cyclase, GGDEF domain-containing protein</fullName>
    </submittedName>
</protein>
<dbReference type="SUPFAM" id="SSF55073">
    <property type="entry name" value="Nucleotide cyclase"/>
    <property type="match status" value="1"/>
</dbReference>
<dbReference type="SMART" id="SM00052">
    <property type="entry name" value="EAL"/>
    <property type="match status" value="1"/>
</dbReference>
<accession>A0A401IKH7</accession>
<evidence type="ECO:0000313" key="6">
    <source>
        <dbReference type="Proteomes" id="UP000287247"/>
    </source>
</evidence>
<feature type="domain" description="GGDEF" evidence="4">
    <location>
        <begin position="414"/>
        <end position="550"/>
    </location>
</feature>
<feature type="domain" description="EAL" evidence="3">
    <location>
        <begin position="557"/>
        <end position="816"/>
    </location>
</feature>
<keyword evidence="2" id="KW-0472">Membrane</keyword>
<dbReference type="InterPro" id="IPR050706">
    <property type="entry name" value="Cyclic-di-GMP_PDE-like"/>
</dbReference>
<evidence type="ECO:0000259" key="3">
    <source>
        <dbReference type="PROSITE" id="PS50883"/>
    </source>
</evidence>
<feature type="transmembrane region" description="Helical" evidence="2">
    <location>
        <begin position="307"/>
        <end position="325"/>
    </location>
</feature>
<dbReference type="InterPro" id="IPR029787">
    <property type="entry name" value="Nucleotide_cyclase"/>
</dbReference>
<dbReference type="InterPro" id="IPR001633">
    <property type="entry name" value="EAL_dom"/>
</dbReference>
<dbReference type="PANTHER" id="PTHR33121:SF70">
    <property type="entry name" value="SIGNALING PROTEIN YKOW"/>
    <property type="match status" value="1"/>
</dbReference>
<dbReference type="Pfam" id="PF00563">
    <property type="entry name" value="EAL"/>
    <property type="match status" value="1"/>
</dbReference>
<comment type="caution">
    <text evidence="5">The sequence shown here is derived from an EMBL/GenBank/DDBJ whole genome shotgun (WGS) entry which is preliminary data.</text>
</comment>
<dbReference type="CDD" id="cd01948">
    <property type="entry name" value="EAL"/>
    <property type="match status" value="1"/>
</dbReference>
<dbReference type="SMART" id="SM01080">
    <property type="entry name" value="CHASE2"/>
    <property type="match status" value="1"/>
</dbReference>
<proteinExistence type="predicted"/>
<name>A0A401IKH7_APHSA</name>
<dbReference type="GO" id="GO:0071111">
    <property type="term" value="F:cyclic-guanylate-specific phosphodiesterase activity"/>
    <property type="evidence" value="ECO:0007669"/>
    <property type="project" value="InterPro"/>
</dbReference>
<keyword evidence="2" id="KW-1133">Transmembrane helix</keyword>
<dbReference type="Pfam" id="PF05226">
    <property type="entry name" value="CHASE2"/>
    <property type="match status" value="1"/>
</dbReference>
<dbReference type="Gene3D" id="3.20.20.450">
    <property type="entry name" value="EAL domain"/>
    <property type="match status" value="1"/>
</dbReference>
<keyword evidence="2" id="KW-0812">Transmembrane</keyword>
<evidence type="ECO:0000256" key="2">
    <source>
        <dbReference type="SAM" id="Phobius"/>
    </source>
</evidence>
<dbReference type="CDD" id="cd01949">
    <property type="entry name" value="GGDEF"/>
    <property type="match status" value="1"/>
</dbReference>
<dbReference type="Pfam" id="PF00990">
    <property type="entry name" value="GGDEF"/>
    <property type="match status" value="1"/>
</dbReference>
<dbReference type="InterPro" id="IPR043128">
    <property type="entry name" value="Rev_trsase/Diguanyl_cyclase"/>
</dbReference>
<dbReference type="InterPro" id="IPR035919">
    <property type="entry name" value="EAL_sf"/>
</dbReference>
<feature type="transmembrane region" description="Helical" evidence="2">
    <location>
        <begin position="330"/>
        <end position="352"/>
    </location>
</feature>
<dbReference type="PROSITE" id="PS50887">
    <property type="entry name" value="GGDEF"/>
    <property type="match status" value="1"/>
</dbReference>
<dbReference type="SMART" id="SM00267">
    <property type="entry name" value="GGDEF"/>
    <property type="match status" value="1"/>
</dbReference>
<sequence length="818" mass="92764">MVSSVVVTLLLIGLKQSGRLQFLELVNYDQMVRLLPDLSHDPRLLLVTVTEEDIKQQKQWPLSDQVLAQLLKSLQTHSPSVIGLDIYRDIPHEPGTQALYQQLQANNIVVVKQLPDGESQEIPPPPNTSPNQVGFSDVMIDPDNVVRRNLMYVQSPSGKVKEYSFALQISLKYLENQDKTLVVTPDALQIGQAKFNRLKADSGGYQLPPGEATGWQTLLKYRGPQVARQVTLQEVLEGQIDPNWVKDKIVLIGVTAPSNKDTFPTPYSATSTREFEMAGVTLHGQMVSQILDGVLQGDGQFWFWPQWLEWLWIWVWSFLAGILVWQYNRLWSLTIAVAIAILSLWGICFIALTQSVWIPFISPLLGLMLCSTGVLAYKVIYRTYHDLLTGLPNRRLFIRQLNQLNHRKALIKGNLVAVLLIDLDRFKTINDGLGHEAGDYLLYETSQRIKKRLNSSDNLSRVGGDEFAICLKSIVNAQDVTILAEQLQQDLIQPFFLQGEEIYTTISIGIAFSQTDQKFNANELLRYADIAMYRAKELGTARNEIFVSGMDTQAVQRWQLETDLRLGLKHQEFRLYYQPIISLKTKKIAGFEALVRWQSSKRGFVSPGDFIPVAEETGLIVPLGKWILEEACRQVSDWHEKFPHISPLIMSVNLSGRQFAQPDLVKQIQDVLDGAKIDGDRIKLEITESMMMNDVESAIELLKRLKGLGLRISIDDFGTGYSSLSYLHRFPIDTLKVDRSFVGRMEEGKDNEKYIQIVRTIVSLGHNLDLDVIAEGLETESQVKILEDLNCEYGQGYFFSKPLSREDAEDLLVKNPEW</sequence>
<dbReference type="PROSITE" id="PS50883">
    <property type="entry name" value="EAL"/>
    <property type="match status" value="1"/>
</dbReference>
<dbReference type="InterPro" id="IPR007890">
    <property type="entry name" value="CHASE2"/>
</dbReference>
<dbReference type="NCBIfam" id="TIGR00254">
    <property type="entry name" value="GGDEF"/>
    <property type="match status" value="1"/>
</dbReference>
<evidence type="ECO:0000259" key="4">
    <source>
        <dbReference type="PROSITE" id="PS50887"/>
    </source>
</evidence>
<feature type="region of interest" description="Disordered" evidence="1">
    <location>
        <begin position="116"/>
        <end position="135"/>
    </location>
</feature>
<keyword evidence="6" id="KW-1185">Reference proteome</keyword>
<dbReference type="AlphaFoldDB" id="A0A401IKH7"/>
<organism evidence="5 6">
    <name type="scientific">Aphanothece sacrum FPU1</name>
    <dbReference type="NCBI Taxonomy" id="1920663"/>
    <lineage>
        <taxon>Bacteria</taxon>
        <taxon>Bacillati</taxon>
        <taxon>Cyanobacteriota</taxon>
        <taxon>Cyanophyceae</taxon>
        <taxon>Oscillatoriophycideae</taxon>
        <taxon>Chroococcales</taxon>
        <taxon>Aphanothecaceae</taxon>
        <taxon>Aphanothece</taxon>
    </lineage>
</organism>
<feature type="transmembrane region" description="Helical" evidence="2">
    <location>
        <begin position="358"/>
        <end position="377"/>
    </location>
</feature>
<dbReference type="EMBL" id="BDQK01000013">
    <property type="protein sequence ID" value="GBF81724.1"/>
    <property type="molecule type" value="Genomic_DNA"/>
</dbReference>
<dbReference type="FunFam" id="3.20.20.450:FF:000001">
    <property type="entry name" value="Cyclic di-GMP phosphodiesterase yahA"/>
    <property type="match status" value="1"/>
</dbReference>
<dbReference type="PANTHER" id="PTHR33121">
    <property type="entry name" value="CYCLIC DI-GMP PHOSPHODIESTERASE PDEF"/>
    <property type="match status" value="1"/>
</dbReference>
<dbReference type="Proteomes" id="UP000287247">
    <property type="component" value="Unassembled WGS sequence"/>
</dbReference>